<reference evidence="1" key="2">
    <citation type="submission" date="2021-04" db="EMBL/GenBank/DDBJ databases">
        <authorList>
            <person name="Gilroy R."/>
        </authorList>
    </citation>
    <scope>NUCLEOTIDE SEQUENCE</scope>
    <source>
        <strain evidence="1">CHK165-2605</strain>
    </source>
</reference>
<comment type="caution">
    <text evidence="1">The sequence shown here is derived from an EMBL/GenBank/DDBJ whole genome shotgun (WGS) entry which is preliminary data.</text>
</comment>
<organism evidence="1 2">
    <name type="scientific">Candidatus Mediterraneibacter gallistercoris</name>
    <dbReference type="NCBI Taxonomy" id="2838671"/>
    <lineage>
        <taxon>Bacteria</taxon>
        <taxon>Bacillati</taxon>
        <taxon>Bacillota</taxon>
        <taxon>Clostridia</taxon>
        <taxon>Lachnospirales</taxon>
        <taxon>Lachnospiraceae</taxon>
        <taxon>Mediterraneibacter</taxon>
    </lineage>
</organism>
<reference evidence="1" key="1">
    <citation type="journal article" date="2021" name="PeerJ">
        <title>Extensive microbial diversity within the chicken gut microbiome revealed by metagenomics and culture.</title>
        <authorList>
            <person name="Gilroy R."/>
            <person name="Ravi A."/>
            <person name="Getino M."/>
            <person name="Pursley I."/>
            <person name="Horton D.L."/>
            <person name="Alikhan N.F."/>
            <person name="Baker D."/>
            <person name="Gharbi K."/>
            <person name="Hall N."/>
            <person name="Watson M."/>
            <person name="Adriaenssens E.M."/>
            <person name="Foster-Nyarko E."/>
            <person name="Jarju S."/>
            <person name="Secka A."/>
            <person name="Antonio M."/>
            <person name="Oren A."/>
            <person name="Chaudhuri R.R."/>
            <person name="La Ragione R."/>
            <person name="Hildebrand F."/>
            <person name="Pallen M.J."/>
        </authorList>
    </citation>
    <scope>NUCLEOTIDE SEQUENCE</scope>
    <source>
        <strain evidence="1">CHK165-2605</strain>
    </source>
</reference>
<protein>
    <submittedName>
        <fullName evidence="1">Uncharacterized protein</fullName>
    </submittedName>
</protein>
<accession>A0A9D2T3V5</accession>
<dbReference type="EMBL" id="DWWI01000210">
    <property type="protein sequence ID" value="HJC44040.1"/>
    <property type="molecule type" value="Genomic_DNA"/>
</dbReference>
<dbReference type="Proteomes" id="UP000823895">
    <property type="component" value="Unassembled WGS sequence"/>
</dbReference>
<gene>
    <name evidence="1" type="ORF">H9756_10270</name>
</gene>
<evidence type="ECO:0000313" key="2">
    <source>
        <dbReference type="Proteomes" id="UP000823895"/>
    </source>
</evidence>
<name>A0A9D2T3V5_9FIRM</name>
<sequence length="277" mass="31348">MTMLVSWVGVDPHGPTSMYIAADSRISWDAANTFDFAKKVFASKKYPEIFGYAGDVLFPSIVLGQIVELIDAGILLNTTMTCDQKNKIIFEKICESLSKYPQLYIGSNVQIMHLSRDTEVDTKVRGYPKFYHYKLTWSKKNGFIFEKISIPNKSGLLCVLGTGAKEFNEKYLLYQKGRNSNTSRNVFHCFTDTLANIQDRYCGGSPQLVGLIRKPLTYGISFGIISEKRRYYLGMQIPNNACFTNVEWRNNLFEICDGGTKNIKEGAAHQPNPLLKK</sequence>
<evidence type="ECO:0000313" key="1">
    <source>
        <dbReference type="EMBL" id="HJC44040.1"/>
    </source>
</evidence>
<dbReference type="AlphaFoldDB" id="A0A9D2T3V5"/>
<proteinExistence type="predicted"/>